<keyword evidence="2" id="KW-1185">Reference proteome</keyword>
<reference evidence="1 2" key="1">
    <citation type="submission" date="2019-12" db="EMBL/GenBank/DDBJ databases">
        <title>A genome sequence resource for the geographically widespread anthracnose pathogen Colletotrichum asianum.</title>
        <authorList>
            <person name="Meng Y."/>
        </authorList>
    </citation>
    <scope>NUCLEOTIDE SEQUENCE [LARGE SCALE GENOMIC DNA]</scope>
    <source>
        <strain evidence="1 2">ICMP 18580</strain>
    </source>
</reference>
<dbReference type="AlphaFoldDB" id="A0A8H3ZSE3"/>
<comment type="caution">
    <text evidence="1">The sequence shown here is derived from an EMBL/GenBank/DDBJ whole genome shotgun (WGS) entry which is preliminary data.</text>
</comment>
<evidence type="ECO:0000313" key="1">
    <source>
        <dbReference type="EMBL" id="KAF0321910.1"/>
    </source>
</evidence>
<sequence length="454" mass="51661">MRASTQIHVSVPGDERVEQGINPIFDDCADEAIVQERPDRVYALRRTRRVERILDLEVRRPDADGCFIGSSVNSTPFHSDGEPLLFPFLVSEAKSEKSGSSWSDIEVQTSFAIRRLLLIQDGLWQAADREDNWEGGPLVWFLSNKGECWRVSIAYIDNKNTVQRFLITRLWQGSLDSVDDALQLLLIVDYICDWARDIYRESIIQCLRSLAVSDSRSLTYDTDILSTIGRIDQWNNNSESIQASELNIPSLETSEMRASAYHAELTGHHFLRDARHIWLRFISLYITMDNLQYLIDSTTAWLVRRDSLDALELGWTGKDREDLVMQAPDKMFFVVAHMSAYMNPQWRMTLELGYTAVTVDAAEVLQETVPERPLKDRLEEFPTSSGNPFSKLTVLRERRPIEVLFACVETCSVSTDVIRSCDRPLGSTFVNIEKAGKMTHNGATICNHASIALD</sequence>
<accession>A0A8H3ZSE3</accession>
<organism evidence="1 2">
    <name type="scientific">Colletotrichum asianum</name>
    <dbReference type="NCBI Taxonomy" id="702518"/>
    <lineage>
        <taxon>Eukaryota</taxon>
        <taxon>Fungi</taxon>
        <taxon>Dikarya</taxon>
        <taxon>Ascomycota</taxon>
        <taxon>Pezizomycotina</taxon>
        <taxon>Sordariomycetes</taxon>
        <taxon>Hypocreomycetidae</taxon>
        <taxon>Glomerellales</taxon>
        <taxon>Glomerellaceae</taxon>
        <taxon>Colletotrichum</taxon>
        <taxon>Colletotrichum gloeosporioides species complex</taxon>
    </lineage>
</organism>
<dbReference type="OrthoDB" id="3538597at2759"/>
<name>A0A8H3ZSE3_9PEZI</name>
<evidence type="ECO:0000313" key="2">
    <source>
        <dbReference type="Proteomes" id="UP000434172"/>
    </source>
</evidence>
<protein>
    <submittedName>
        <fullName evidence="1">Uncharacterized protein</fullName>
    </submittedName>
</protein>
<dbReference type="Proteomes" id="UP000434172">
    <property type="component" value="Unassembled WGS sequence"/>
</dbReference>
<dbReference type="EMBL" id="WOWK01000066">
    <property type="protein sequence ID" value="KAF0321910.1"/>
    <property type="molecule type" value="Genomic_DNA"/>
</dbReference>
<gene>
    <name evidence="1" type="ORF">GQ607_010843</name>
</gene>
<proteinExistence type="predicted"/>